<protein>
    <submittedName>
        <fullName evidence="2">Hemolysin-type calcium-binding region protein</fullName>
    </submittedName>
</protein>
<gene>
    <name evidence="2" type="ORF">NIES46_29330</name>
</gene>
<dbReference type="GeneID" id="301683749"/>
<dbReference type="PANTHER" id="PTHR35580:SF1">
    <property type="entry name" value="PHYTASE-LIKE DOMAIN-CONTAINING PROTEIN"/>
    <property type="match status" value="1"/>
</dbReference>
<proteinExistence type="predicted"/>
<dbReference type="Gene3D" id="2.120.10.30">
    <property type="entry name" value="TolB, C-terminal domain"/>
    <property type="match status" value="1"/>
</dbReference>
<feature type="region of interest" description="Disordered" evidence="1">
    <location>
        <begin position="1"/>
        <end position="21"/>
    </location>
</feature>
<comment type="caution">
    <text evidence="2">The sequence shown here is derived from an EMBL/GenBank/DDBJ whole genome shotgun (WGS) entry which is preliminary data.</text>
</comment>
<dbReference type="InterPro" id="IPR011042">
    <property type="entry name" value="6-blade_b-propeller_TolB-like"/>
</dbReference>
<evidence type="ECO:0000313" key="3">
    <source>
        <dbReference type="Proteomes" id="UP000326169"/>
    </source>
</evidence>
<sequence>MNNHTSNYMENSGVTDREGSDPTVAGVPFDFAWANSIGGSGWDGGADIAVDHDGNVYVTGWFQGSIDINDDGNFDLISEDGISGFIVKFNQAGSLVWTETIGGSNSDSANGYAITVDPNGNIYATGSFGGSIDINGDGNFDLVSEEGISSFIIKFNQDGSLVWAETIGGDYSHTYAIAVDVDENVHVSGVFNGSADINGDGNFDLVSAGTFGNVDSYIAKFNSDGGLVWAQSIGGSNSDYNYGIAVDSDGNIYSLGDFQGSIDINGDGNFDLVSQPGLGGAYIVKFDGDGGLVWAESLPVDQIFEFGYGMTIDSDSNVYVAGHFFIPLPGLDYGAYLVKFNSDGGLVWAESLGGNFGYGLAVDPDDSVYVAGTFVEGLDINNNGIIDLVSEGELDAYIAQFNGDGGLVWATNIGGIDNDYGNGIAIDNAGNIYVIGEFKGGIDVNGNGNFDLISGENHDVYVIKFETNNPIESDPEPINPDDLNPITEPLPGFPNQFFGTDNADFIAGSMSDEILLGFKGDDFLWGEHGNNFLFGGQGNDTLVAGNGNNELWGDKGNDILYAGTQGIDTLRGGEGNDIFMLFPGDGYSVVADFQINQDLIILPGNASNYYLGNFPQGLTNATAIYERGTDQMVSILEGVTNVNLEDSNIFRFA</sequence>
<dbReference type="RefSeq" id="WP_152088594.1">
    <property type="nucleotide sequence ID" value="NZ_BIMW01000110.1"/>
</dbReference>
<dbReference type="SUPFAM" id="SSF101898">
    <property type="entry name" value="NHL repeat"/>
    <property type="match status" value="1"/>
</dbReference>
<accession>A0A5M3T578</accession>
<name>A0A5M3T578_LIMPL</name>
<dbReference type="InterPro" id="IPR010620">
    <property type="entry name" value="SBBP_repeat"/>
</dbReference>
<dbReference type="SUPFAM" id="SSF51120">
    <property type="entry name" value="beta-Roll"/>
    <property type="match status" value="1"/>
</dbReference>
<dbReference type="Proteomes" id="UP000326169">
    <property type="component" value="Unassembled WGS sequence"/>
</dbReference>
<evidence type="ECO:0000256" key="1">
    <source>
        <dbReference type="SAM" id="MobiDB-lite"/>
    </source>
</evidence>
<dbReference type="Gene3D" id="2.150.10.10">
    <property type="entry name" value="Serralysin-like metalloprotease, C-terminal"/>
    <property type="match status" value="1"/>
</dbReference>
<dbReference type="PANTHER" id="PTHR35580">
    <property type="entry name" value="CELL SURFACE GLYCOPROTEIN (S-LAYER PROTEIN)-LIKE PROTEIN"/>
    <property type="match status" value="1"/>
</dbReference>
<dbReference type="Pfam" id="PF06739">
    <property type="entry name" value="SBBP"/>
    <property type="match status" value="3"/>
</dbReference>
<reference evidence="2 3" key="1">
    <citation type="journal article" date="2019" name="J Genomics">
        <title>The Draft Genome of a Hydrogen-producing Cyanobacterium, Arthrospira platensis NIES-46.</title>
        <authorList>
            <person name="Suzuki S."/>
            <person name="Yamaguchi H."/>
            <person name="Kawachi M."/>
        </authorList>
    </citation>
    <scope>NUCLEOTIDE SEQUENCE [LARGE SCALE GENOMIC DNA]</scope>
    <source>
        <strain evidence="2 3">NIES-46</strain>
    </source>
</reference>
<organism evidence="2 3">
    <name type="scientific">Limnospira platensis NIES-46</name>
    <dbReference type="NCBI Taxonomy" id="1236695"/>
    <lineage>
        <taxon>Bacteria</taxon>
        <taxon>Bacillati</taxon>
        <taxon>Cyanobacteriota</taxon>
        <taxon>Cyanophyceae</taxon>
        <taxon>Oscillatoriophycideae</taxon>
        <taxon>Oscillatoriales</taxon>
        <taxon>Sirenicapillariaceae</taxon>
        <taxon>Limnospira</taxon>
    </lineage>
</organism>
<dbReference type="InterPro" id="IPR052918">
    <property type="entry name" value="Motility_Chemotaxis_Reg"/>
</dbReference>
<feature type="compositionally biased region" description="Polar residues" evidence="1">
    <location>
        <begin position="1"/>
        <end position="14"/>
    </location>
</feature>
<dbReference type="EMBL" id="BIMW01000110">
    <property type="protein sequence ID" value="GCE94873.1"/>
    <property type="molecule type" value="Genomic_DNA"/>
</dbReference>
<evidence type="ECO:0000313" key="2">
    <source>
        <dbReference type="EMBL" id="GCE94873.1"/>
    </source>
</evidence>
<keyword evidence="3" id="KW-1185">Reference proteome</keyword>
<dbReference type="Gene3D" id="2.80.10.50">
    <property type="match status" value="1"/>
</dbReference>
<dbReference type="InterPro" id="IPR001343">
    <property type="entry name" value="Hemolysn_Ca-bd"/>
</dbReference>
<dbReference type="PRINTS" id="PR00313">
    <property type="entry name" value="CABNDNGRPT"/>
</dbReference>
<dbReference type="InterPro" id="IPR011049">
    <property type="entry name" value="Serralysin-like_metalloprot_C"/>
</dbReference>
<dbReference type="Pfam" id="PF00353">
    <property type="entry name" value="HemolysinCabind"/>
    <property type="match status" value="2"/>
</dbReference>